<proteinExistence type="predicted"/>
<keyword evidence="3" id="KW-1185">Reference proteome</keyword>
<dbReference type="Proteomes" id="UP001159363">
    <property type="component" value="Chromosome 5"/>
</dbReference>
<protein>
    <recommendedName>
        <fullName evidence="1">DUF5641 domain-containing protein</fullName>
    </recommendedName>
</protein>
<gene>
    <name evidence="2" type="ORF">PR048_018229</name>
</gene>
<dbReference type="EMBL" id="JARBHB010000006">
    <property type="protein sequence ID" value="KAJ8881743.1"/>
    <property type="molecule type" value="Genomic_DNA"/>
</dbReference>
<dbReference type="InterPro" id="IPR040676">
    <property type="entry name" value="DUF5641"/>
</dbReference>
<accession>A0ABQ9HBQ1</accession>
<evidence type="ECO:0000313" key="3">
    <source>
        <dbReference type="Proteomes" id="UP001159363"/>
    </source>
</evidence>
<dbReference type="Pfam" id="PF18701">
    <property type="entry name" value="DUF5641"/>
    <property type="match status" value="1"/>
</dbReference>
<reference evidence="2 3" key="1">
    <citation type="submission" date="2023-02" db="EMBL/GenBank/DDBJ databases">
        <title>LHISI_Scaffold_Assembly.</title>
        <authorList>
            <person name="Stuart O.P."/>
            <person name="Cleave R."/>
            <person name="Magrath M.J.L."/>
            <person name="Mikheyev A.S."/>
        </authorList>
    </citation>
    <scope>NUCLEOTIDE SEQUENCE [LARGE SCALE GENOMIC DNA]</scope>
    <source>
        <strain evidence="2">Daus_M_001</strain>
        <tissue evidence="2">Leg muscle</tissue>
    </source>
</reference>
<sequence>MTKLDYIIKIFSKLTMLQRVTAYCFRFLCNYKLPCAMWKTGPLELEELEESLHVSIRLAQSQEYPSETHAVSNRQQISSKRKLKCLNLFLCKAQLQHIGGRFQKSKIPFNQKHQVTLYMRHHPTQLKSFHSKHSSILYCLYKLKSETSQRLLGQLPHTRVSSAKPQNSDQIIHCYLHSYGYTNNPIRSCELYVQSSTALKRFLSQRVYPKHPTTLIPGHFLICTGITNIHEPDLGNVKRGLFSRRQLVQQKLQQFYHRCSKEYLNCLQQRVKWTSYSAKIKAGELVVLKRDKCTTNMLANGSHRSSFWN</sequence>
<comment type="caution">
    <text evidence="2">The sequence shown here is derived from an EMBL/GenBank/DDBJ whole genome shotgun (WGS) entry which is preliminary data.</text>
</comment>
<evidence type="ECO:0000313" key="2">
    <source>
        <dbReference type="EMBL" id="KAJ8881743.1"/>
    </source>
</evidence>
<evidence type="ECO:0000259" key="1">
    <source>
        <dbReference type="Pfam" id="PF18701"/>
    </source>
</evidence>
<organism evidence="2 3">
    <name type="scientific">Dryococelus australis</name>
    <dbReference type="NCBI Taxonomy" id="614101"/>
    <lineage>
        <taxon>Eukaryota</taxon>
        <taxon>Metazoa</taxon>
        <taxon>Ecdysozoa</taxon>
        <taxon>Arthropoda</taxon>
        <taxon>Hexapoda</taxon>
        <taxon>Insecta</taxon>
        <taxon>Pterygota</taxon>
        <taxon>Neoptera</taxon>
        <taxon>Polyneoptera</taxon>
        <taxon>Phasmatodea</taxon>
        <taxon>Verophasmatodea</taxon>
        <taxon>Anareolatae</taxon>
        <taxon>Phasmatidae</taxon>
        <taxon>Eurycanthinae</taxon>
        <taxon>Dryococelus</taxon>
    </lineage>
</organism>
<dbReference type="PANTHER" id="PTHR47331">
    <property type="entry name" value="PHD-TYPE DOMAIN-CONTAINING PROTEIN"/>
    <property type="match status" value="1"/>
</dbReference>
<name>A0ABQ9HBQ1_9NEOP</name>
<feature type="domain" description="DUF5641" evidence="1">
    <location>
        <begin position="244"/>
        <end position="294"/>
    </location>
</feature>